<reference evidence="1 2" key="1">
    <citation type="submission" date="2005-07" db="EMBL/GenBank/DDBJ databases">
        <authorList>
            <person name="Mural R.J."/>
            <person name="Li P.W."/>
            <person name="Adams M.D."/>
            <person name="Amanatides P.G."/>
            <person name="Baden-Tillson H."/>
            <person name="Barnstead M."/>
            <person name="Chin S.H."/>
            <person name="Dew I."/>
            <person name="Evans C.A."/>
            <person name="Ferriera S."/>
            <person name="Flanigan M."/>
            <person name="Fosler C."/>
            <person name="Glodek A."/>
            <person name="Gu Z."/>
            <person name="Holt R.A."/>
            <person name="Jennings D."/>
            <person name="Kraft C.L."/>
            <person name="Lu F."/>
            <person name="Nguyen T."/>
            <person name="Nusskern D.R."/>
            <person name="Pfannkoch C.M."/>
            <person name="Sitter C."/>
            <person name="Sutton G.G."/>
            <person name="Venter J.C."/>
            <person name="Wang Z."/>
            <person name="Woodage T."/>
            <person name="Zheng X.H."/>
            <person name="Zhong F."/>
        </authorList>
    </citation>
    <scope>NUCLEOTIDE SEQUENCE [LARGE SCALE GENOMIC DNA]</scope>
    <source>
        <strain>BN</strain>
        <strain evidence="2">Sprague-Dawley</strain>
    </source>
</reference>
<accession>A6HTR3</accession>
<name>A6HTR3_RAT</name>
<protein>
    <submittedName>
        <fullName evidence="1">RCG37072</fullName>
    </submittedName>
</protein>
<organism evidence="1 2">
    <name type="scientific">Rattus norvegicus</name>
    <name type="common">Rat</name>
    <dbReference type="NCBI Taxonomy" id="10116"/>
    <lineage>
        <taxon>Eukaryota</taxon>
        <taxon>Metazoa</taxon>
        <taxon>Chordata</taxon>
        <taxon>Craniata</taxon>
        <taxon>Vertebrata</taxon>
        <taxon>Euteleostomi</taxon>
        <taxon>Mammalia</taxon>
        <taxon>Eutheria</taxon>
        <taxon>Euarchontoglires</taxon>
        <taxon>Glires</taxon>
        <taxon>Rodentia</taxon>
        <taxon>Myomorpha</taxon>
        <taxon>Muroidea</taxon>
        <taxon>Muridae</taxon>
        <taxon>Murinae</taxon>
        <taxon>Rattus</taxon>
    </lineage>
</organism>
<evidence type="ECO:0000313" key="2">
    <source>
        <dbReference type="Proteomes" id="UP000234681"/>
    </source>
</evidence>
<gene>
    <name evidence="1" type="ORF">rCG_37072</name>
</gene>
<dbReference type="Proteomes" id="UP000234681">
    <property type="component" value="Chromosome 15"/>
</dbReference>
<proteinExistence type="predicted"/>
<evidence type="ECO:0000313" key="1">
    <source>
        <dbReference type="EMBL" id="EDM02276.1"/>
    </source>
</evidence>
<dbReference type="EMBL" id="CH473951">
    <property type="protein sequence ID" value="EDM02276.1"/>
    <property type="molecule type" value="Genomic_DNA"/>
</dbReference>
<dbReference type="AlphaFoldDB" id="A6HTR3"/>
<sequence length="41" mass="4850">MPHTGFGTPDLIYFVLSKKEKKELHREGLKANETIHIQKWK</sequence>